<evidence type="ECO:0000313" key="2">
    <source>
        <dbReference type="EMBL" id="KAK2584045.1"/>
    </source>
</evidence>
<comment type="caution">
    <text evidence="2">The sequence shown here is derived from an EMBL/GenBank/DDBJ whole genome shotgun (WGS) entry which is preliminary data.</text>
</comment>
<gene>
    <name evidence="2" type="ORF">KPH14_006495</name>
</gene>
<dbReference type="EMBL" id="JAIFRP010000026">
    <property type="protein sequence ID" value="KAK2584045.1"/>
    <property type="molecule type" value="Genomic_DNA"/>
</dbReference>
<protein>
    <submittedName>
        <fullName evidence="2">Uncharacterized protein</fullName>
    </submittedName>
</protein>
<sequence length="246" mass="28093">MSDIKAESKNDNSIEDVPKDQSSEEKPTPTKNRRGGTKRLSTLERTAQESEAIIKTLNAPGGEMEGRRRTRSSARGLTSSLPVPSPPKKEKREPAPTRGTGRGRGRPKRQEKHNENNTDEEAANNKNEKHSEEVSSKMEVEENKESKDTETTESEDKTTDEKNPKVLVPVKKRKRRMSKTVQTRVKMRQILRQKHHHLHQNPKILLTSLLLMKIRNNLLSPVLPHSHQVPRRRTHWGIQIQAPGLF</sequence>
<dbReference type="Proteomes" id="UP001258017">
    <property type="component" value="Unassembled WGS sequence"/>
</dbReference>
<reference evidence="2" key="2">
    <citation type="journal article" date="2023" name="Commun. Biol.">
        <title>Intrasexual cuticular hydrocarbon dimorphism in a wasp sheds light on hydrocarbon biosynthesis genes in Hymenoptera.</title>
        <authorList>
            <person name="Moris V.C."/>
            <person name="Podsiadlowski L."/>
            <person name="Martin S."/>
            <person name="Oeyen J.P."/>
            <person name="Donath A."/>
            <person name="Petersen M."/>
            <person name="Wilbrandt J."/>
            <person name="Misof B."/>
            <person name="Liedtke D."/>
            <person name="Thamm M."/>
            <person name="Scheiner R."/>
            <person name="Schmitt T."/>
            <person name="Niehuis O."/>
        </authorList>
    </citation>
    <scope>NUCLEOTIDE SEQUENCE</scope>
    <source>
        <strain evidence="2">GBR_01_08_01A</strain>
    </source>
</reference>
<evidence type="ECO:0000313" key="3">
    <source>
        <dbReference type="Proteomes" id="UP001258017"/>
    </source>
</evidence>
<feature type="compositionally biased region" description="Polar residues" evidence="1">
    <location>
        <begin position="73"/>
        <end position="82"/>
    </location>
</feature>
<dbReference type="Pfam" id="PF16001">
    <property type="entry name" value="DUF4775"/>
    <property type="match status" value="1"/>
</dbReference>
<proteinExistence type="predicted"/>
<reference evidence="2" key="1">
    <citation type="submission" date="2021-08" db="EMBL/GenBank/DDBJ databases">
        <authorList>
            <person name="Misof B."/>
            <person name="Oliver O."/>
            <person name="Podsiadlowski L."/>
            <person name="Donath A."/>
            <person name="Peters R."/>
            <person name="Mayer C."/>
            <person name="Rust J."/>
            <person name="Gunkel S."/>
            <person name="Lesny P."/>
            <person name="Martin S."/>
            <person name="Oeyen J.P."/>
            <person name="Petersen M."/>
            <person name="Panagiotis P."/>
            <person name="Wilbrandt J."/>
            <person name="Tanja T."/>
        </authorList>
    </citation>
    <scope>NUCLEOTIDE SEQUENCE</scope>
    <source>
        <strain evidence="2">GBR_01_08_01A</strain>
        <tissue evidence="2">Thorax + abdomen</tissue>
    </source>
</reference>
<accession>A0AAD9VS23</accession>
<feature type="compositionally biased region" description="Basic and acidic residues" evidence="1">
    <location>
        <begin position="1"/>
        <end position="28"/>
    </location>
</feature>
<dbReference type="InterPro" id="IPR031945">
    <property type="entry name" value="DUF4775"/>
</dbReference>
<keyword evidence="3" id="KW-1185">Reference proteome</keyword>
<feature type="compositionally biased region" description="Basic residues" evidence="1">
    <location>
        <begin position="101"/>
        <end position="111"/>
    </location>
</feature>
<evidence type="ECO:0000256" key="1">
    <source>
        <dbReference type="SAM" id="MobiDB-lite"/>
    </source>
</evidence>
<dbReference type="AlphaFoldDB" id="A0AAD9VS23"/>
<organism evidence="2 3">
    <name type="scientific">Odynerus spinipes</name>
    <dbReference type="NCBI Taxonomy" id="1348599"/>
    <lineage>
        <taxon>Eukaryota</taxon>
        <taxon>Metazoa</taxon>
        <taxon>Ecdysozoa</taxon>
        <taxon>Arthropoda</taxon>
        <taxon>Hexapoda</taxon>
        <taxon>Insecta</taxon>
        <taxon>Pterygota</taxon>
        <taxon>Neoptera</taxon>
        <taxon>Endopterygota</taxon>
        <taxon>Hymenoptera</taxon>
        <taxon>Apocrita</taxon>
        <taxon>Aculeata</taxon>
        <taxon>Vespoidea</taxon>
        <taxon>Vespidae</taxon>
        <taxon>Eumeninae</taxon>
        <taxon>Odynerus</taxon>
    </lineage>
</organism>
<feature type="region of interest" description="Disordered" evidence="1">
    <location>
        <begin position="1"/>
        <end position="166"/>
    </location>
</feature>
<feature type="compositionally biased region" description="Basic and acidic residues" evidence="1">
    <location>
        <begin position="126"/>
        <end position="164"/>
    </location>
</feature>
<name>A0AAD9VS23_9HYME</name>